<accession>T1GRZ5</accession>
<dbReference type="Proteomes" id="UP000015102">
    <property type="component" value="Unassembled WGS sequence"/>
</dbReference>
<evidence type="ECO:0000313" key="1">
    <source>
        <dbReference type="EnsemblMetazoa" id="MESCA006442-PA"/>
    </source>
</evidence>
<reference evidence="2" key="1">
    <citation type="submission" date="2013-02" db="EMBL/GenBank/DDBJ databases">
        <authorList>
            <person name="Hughes D."/>
        </authorList>
    </citation>
    <scope>NUCLEOTIDE SEQUENCE</scope>
    <source>
        <strain>Durham</strain>
        <strain evidence="2">NC isolate 2 -- Noor lab</strain>
    </source>
</reference>
<name>T1GRZ5_MEGSC</name>
<dbReference type="AlphaFoldDB" id="T1GRZ5"/>
<keyword evidence="2" id="KW-1185">Reference proteome</keyword>
<sequence length="115" mass="13496">MNIIFSRSLSKVNDLKHWNCYSLKIENWTNLVKVSQGYFYIEKSKKSCKGESYGETWFATSLETFFLGVVHITRVTNVEICHSDPQSWKRLEWISHKNGVFGKKSSCPRNRKEND</sequence>
<proteinExistence type="predicted"/>
<dbReference type="EnsemblMetazoa" id="MESCA006442-RA">
    <property type="protein sequence ID" value="MESCA006442-PA"/>
    <property type="gene ID" value="MESCA006442"/>
</dbReference>
<dbReference type="HOGENOM" id="CLU_2111655_0_0_1"/>
<protein>
    <submittedName>
        <fullName evidence="1">Uncharacterized protein</fullName>
    </submittedName>
</protein>
<dbReference type="EMBL" id="CAQQ02034656">
    <property type="status" value="NOT_ANNOTATED_CDS"/>
    <property type="molecule type" value="Genomic_DNA"/>
</dbReference>
<dbReference type="EMBL" id="CAQQ02034657">
    <property type="status" value="NOT_ANNOTATED_CDS"/>
    <property type="molecule type" value="Genomic_DNA"/>
</dbReference>
<evidence type="ECO:0000313" key="2">
    <source>
        <dbReference type="Proteomes" id="UP000015102"/>
    </source>
</evidence>
<organism evidence="1 2">
    <name type="scientific">Megaselia scalaris</name>
    <name type="common">Humpbacked fly</name>
    <name type="synonym">Phora scalaris</name>
    <dbReference type="NCBI Taxonomy" id="36166"/>
    <lineage>
        <taxon>Eukaryota</taxon>
        <taxon>Metazoa</taxon>
        <taxon>Ecdysozoa</taxon>
        <taxon>Arthropoda</taxon>
        <taxon>Hexapoda</taxon>
        <taxon>Insecta</taxon>
        <taxon>Pterygota</taxon>
        <taxon>Neoptera</taxon>
        <taxon>Endopterygota</taxon>
        <taxon>Diptera</taxon>
        <taxon>Brachycera</taxon>
        <taxon>Muscomorpha</taxon>
        <taxon>Platypezoidea</taxon>
        <taxon>Phoridae</taxon>
        <taxon>Megaseliini</taxon>
        <taxon>Megaselia</taxon>
    </lineage>
</organism>
<reference evidence="1" key="2">
    <citation type="submission" date="2015-06" db="UniProtKB">
        <authorList>
            <consortium name="EnsemblMetazoa"/>
        </authorList>
    </citation>
    <scope>IDENTIFICATION</scope>
</reference>